<dbReference type="OrthoDB" id="9801841at2"/>
<dbReference type="Proteomes" id="UP000239471">
    <property type="component" value="Unassembled WGS sequence"/>
</dbReference>
<dbReference type="NCBIfam" id="NF033484">
    <property type="entry name" value="Stp1_PP2C_phos"/>
    <property type="match status" value="1"/>
</dbReference>
<dbReference type="AlphaFoldDB" id="A0A2T0BJT9"/>
<organism evidence="2 3">
    <name type="scientific">Clostridium vincentii</name>
    <dbReference type="NCBI Taxonomy" id="52704"/>
    <lineage>
        <taxon>Bacteria</taxon>
        <taxon>Bacillati</taxon>
        <taxon>Bacillota</taxon>
        <taxon>Clostridia</taxon>
        <taxon>Eubacteriales</taxon>
        <taxon>Clostridiaceae</taxon>
        <taxon>Clostridium</taxon>
    </lineage>
</organism>
<dbReference type="PANTHER" id="PTHR13832:SF860">
    <property type="entry name" value="PROTEIN PHOSPHATASE PHPP"/>
    <property type="match status" value="1"/>
</dbReference>
<dbReference type="Pfam" id="PF13672">
    <property type="entry name" value="PP2C_2"/>
    <property type="match status" value="1"/>
</dbReference>
<dbReference type="InterPro" id="IPR001932">
    <property type="entry name" value="PPM-type_phosphatase-like_dom"/>
</dbReference>
<dbReference type="RefSeq" id="WP_106058480.1">
    <property type="nucleotide sequence ID" value="NZ_PVXQ01000003.1"/>
</dbReference>
<keyword evidence="3" id="KW-1185">Reference proteome</keyword>
<dbReference type="SUPFAM" id="SSF81606">
    <property type="entry name" value="PP2C-like"/>
    <property type="match status" value="1"/>
</dbReference>
<dbReference type="PANTHER" id="PTHR13832">
    <property type="entry name" value="PROTEIN PHOSPHATASE 2C"/>
    <property type="match status" value="1"/>
</dbReference>
<feature type="domain" description="PPM-type phosphatase" evidence="1">
    <location>
        <begin position="1"/>
        <end position="237"/>
    </location>
</feature>
<keyword evidence="2" id="KW-0378">Hydrolase</keyword>
<dbReference type="Gene3D" id="3.60.40.10">
    <property type="entry name" value="PPM-type phosphatase domain"/>
    <property type="match status" value="1"/>
</dbReference>
<gene>
    <name evidence="2" type="primary">stp_1</name>
    <name evidence="2" type="ORF">CLVI_04420</name>
</gene>
<dbReference type="SMART" id="SM00332">
    <property type="entry name" value="PP2Cc"/>
    <property type="match status" value="1"/>
</dbReference>
<evidence type="ECO:0000259" key="1">
    <source>
        <dbReference type="PROSITE" id="PS51746"/>
    </source>
</evidence>
<dbReference type="CDD" id="cd00143">
    <property type="entry name" value="PP2Cc"/>
    <property type="match status" value="1"/>
</dbReference>
<dbReference type="EC" id="3.1.3.16" evidence="2"/>
<accession>A0A2T0BJT9</accession>
<evidence type="ECO:0000313" key="3">
    <source>
        <dbReference type="Proteomes" id="UP000239471"/>
    </source>
</evidence>
<protein>
    <submittedName>
        <fullName evidence="2">Serine/threonine phosphatase stp</fullName>
        <ecNumber evidence="2">3.1.3.16</ecNumber>
    </submittedName>
</protein>
<dbReference type="PROSITE" id="PS51746">
    <property type="entry name" value="PPM_2"/>
    <property type="match status" value="1"/>
</dbReference>
<name>A0A2T0BJT9_9CLOT</name>
<dbReference type="SMART" id="SM00331">
    <property type="entry name" value="PP2C_SIG"/>
    <property type="match status" value="1"/>
</dbReference>
<sequence length="240" mass="26711">MVGYLTDIGMVRTLNEDYVYYHEEKDYKIYVVADGMGGHNAGEVASKMAAEGIVEYITLNYSSKNNEEILKEAITKVNKDIYHYSAQESDLNGMGTTITACFVTQEKVIVANVGDSSCFGVKENVLVKITKDHSLVQELLDLGTITEEQAYNHPKKNIITRAVGTNEILDVDIFVIDKNLYNIYLLCSDGLTNEVTKDEMMSVVNENKKLIDVCPKLVDLAKYKGGRDNITVLLFGGEVI</sequence>
<proteinExistence type="predicted"/>
<comment type="caution">
    <text evidence="2">The sequence shown here is derived from an EMBL/GenBank/DDBJ whole genome shotgun (WGS) entry which is preliminary data.</text>
</comment>
<dbReference type="InterPro" id="IPR015655">
    <property type="entry name" value="PP2C"/>
</dbReference>
<evidence type="ECO:0000313" key="2">
    <source>
        <dbReference type="EMBL" id="PRR84144.1"/>
    </source>
</evidence>
<dbReference type="InterPro" id="IPR036457">
    <property type="entry name" value="PPM-type-like_dom_sf"/>
</dbReference>
<dbReference type="GO" id="GO:0004722">
    <property type="term" value="F:protein serine/threonine phosphatase activity"/>
    <property type="evidence" value="ECO:0007669"/>
    <property type="project" value="UniProtKB-EC"/>
</dbReference>
<reference evidence="2 3" key="1">
    <citation type="submission" date="2018-03" db="EMBL/GenBank/DDBJ databases">
        <title>Genome sequence of Clostridium vincentii DSM 10228.</title>
        <authorList>
            <person name="Poehlein A."/>
            <person name="Daniel R."/>
        </authorList>
    </citation>
    <scope>NUCLEOTIDE SEQUENCE [LARGE SCALE GENOMIC DNA]</scope>
    <source>
        <strain evidence="2 3">DSM 10228</strain>
    </source>
</reference>
<dbReference type="EMBL" id="PVXQ01000003">
    <property type="protein sequence ID" value="PRR84144.1"/>
    <property type="molecule type" value="Genomic_DNA"/>
</dbReference>